<dbReference type="GO" id="GO:0000155">
    <property type="term" value="F:phosphorelay sensor kinase activity"/>
    <property type="evidence" value="ECO:0007669"/>
    <property type="project" value="InterPro"/>
</dbReference>
<dbReference type="InterPro" id="IPR003594">
    <property type="entry name" value="HATPase_dom"/>
</dbReference>
<evidence type="ECO:0000256" key="3">
    <source>
        <dbReference type="ARBA" id="ARBA00022553"/>
    </source>
</evidence>
<feature type="domain" description="Response regulatory" evidence="9">
    <location>
        <begin position="6"/>
        <end position="129"/>
    </location>
</feature>
<evidence type="ECO:0000313" key="10">
    <source>
        <dbReference type="EMBL" id="QAR33902.1"/>
    </source>
</evidence>
<keyword evidence="7" id="KW-0175">Coiled coil</keyword>
<evidence type="ECO:0000256" key="7">
    <source>
        <dbReference type="SAM" id="Coils"/>
    </source>
</evidence>
<evidence type="ECO:0000259" key="9">
    <source>
        <dbReference type="PROSITE" id="PS50110"/>
    </source>
</evidence>
<dbReference type="RefSeq" id="WP_128467187.1">
    <property type="nucleotide sequence ID" value="NZ_CP035108.1"/>
</dbReference>
<keyword evidence="11" id="KW-1185">Reference proteome</keyword>
<dbReference type="Gene3D" id="3.30.565.10">
    <property type="entry name" value="Histidine kinase-like ATPase, C-terminal domain"/>
    <property type="match status" value="1"/>
</dbReference>
<gene>
    <name evidence="10" type="ORF">EP073_10955</name>
</gene>
<dbReference type="InterPro" id="IPR003661">
    <property type="entry name" value="HisK_dim/P_dom"/>
</dbReference>
<feature type="coiled-coil region" evidence="7">
    <location>
        <begin position="131"/>
        <end position="165"/>
    </location>
</feature>
<dbReference type="SUPFAM" id="SSF47384">
    <property type="entry name" value="Homodimeric domain of signal transducing histidine kinase"/>
    <property type="match status" value="1"/>
</dbReference>
<dbReference type="CDD" id="cd00082">
    <property type="entry name" value="HisKA"/>
    <property type="match status" value="1"/>
</dbReference>
<dbReference type="PANTHER" id="PTHR43547:SF2">
    <property type="entry name" value="HYBRID SIGNAL TRANSDUCTION HISTIDINE KINASE C"/>
    <property type="match status" value="1"/>
</dbReference>
<dbReference type="Pfam" id="PF00072">
    <property type="entry name" value="Response_reg"/>
    <property type="match status" value="1"/>
</dbReference>
<dbReference type="KEGG" id="gtl:EP073_10955"/>
<organism evidence="10 11">
    <name type="scientific">Geovibrio thiophilus</name>
    <dbReference type="NCBI Taxonomy" id="139438"/>
    <lineage>
        <taxon>Bacteria</taxon>
        <taxon>Pseudomonadati</taxon>
        <taxon>Deferribacterota</taxon>
        <taxon>Deferribacteres</taxon>
        <taxon>Deferribacterales</taxon>
        <taxon>Geovibrionaceae</taxon>
        <taxon>Geovibrio</taxon>
    </lineage>
</organism>
<dbReference type="OrthoDB" id="9799273at2"/>
<dbReference type="SUPFAM" id="SSF55874">
    <property type="entry name" value="ATPase domain of HSP90 chaperone/DNA topoisomerase II/histidine kinase"/>
    <property type="match status" value="1"/>
</dbReference>
<dbReference type="InterPro" id="IPR004358">
    <property type="entry name" value="Sig_transdc_His_kin-like_C"/>
</dbReference>
<evidence type="ECO:0000256" key="6">
    <source>
        <dbReference type="PROSITE-ProRule" id="PRU00169"/>
    </source>
</evidence>
<evidence type="ECO:0000256" key="5">
    <source>
        <dbReference type="ARBA" id="ARBA00022777"/>
    </source>
</evidence>
<dbReference type="EMBL" id="CP035108">
    <property type="protein sequence ID" value="QAR33902.1"/>
    <property type="molecule type" value="Genomic_DNA"/>
</dbReference>
<comment type="catalytic activity">
    <reaction evidence="1">
        <text>ATP + protein L-histidine = ADP + protein N-phospho-L-histidine.</text>
        <dbReference type="EC" id="2.7.13.3"/>
    </reaction>
</comment>
<dbReference type="AlphaFoldDB" id="A0A3R5Z0B0"/>
<dbReference type="SMART" id="SM00388">
    <property type="entry name" value="HisKA"/>
    <property type="match status" value="1"/>
</dbReference>
<dbReference type="SUPFAM" id="SSF52172">
    <property type="entry name" value="CheY-like"/>
    <property type="match status" value="1"/>
</dbReference>
<name>A0A3R5Z0B0_9BACT</name>
<dbReference type="PRINTS" id="PR00344">
    <property type="entry name" value="BCTRLSENSOR"/>
</dbReference>
<protein>
    <recommendedName>
        <fullName evidence="2">histidine kinase</fullName>
        <ecNumber evidence="2">2.7.13.3</ecNumber>
    </recommendedName>
</protein>
<dbReference type="SMART" id="SM00387">
    <property type="entry name" value="HATPase_c"/>
    <property type="match status" value="1"/>
</dbReference>
<dbReference type="InterPro" id="IPR005467">
    <property type="entry name" value="His_kinase_dom"/>
</dbReference>
<sequence>MNGNSRILIVDDSETSLNILERILKSCGYENIQKASGAWEGIELLDDAETQKEKLPDLILMDIVMPQMNGIEAVQRLKTHPVYEHIPIIMISVKNDTQTLSDAFEAGAADFILKPVSKPVLKARVDAIIKLKLETDKRKQQEEELKNLNRRLEELNQVKNRFLGTAAHDLRGPLASIRGFAEMLTDELNGALSEDQAEMLSMIHETSHGMLSLVNDLLDYAVIESGRLSLLKQEGDLKKIIDRRLNVNEPTAAKKNIRIRRELEDVGIASVDKNRIDQVLDNLLGNAVKFSPQNTEVTVKLYKDRTGIALTVADQGVGISEEDIPKLFGEYCTVSSKPTDGEKSTGLGLFIIKSIVYAHHGSFSVKSKKGEGTEITVRLPAETNL</sequence>
<dbReference type="Pfam" id="PF00512">
    <property type="entry name" value="HisKA"/>
    <property type="match status" value="1"/>
</dbReference>
<dbReference type="InterPro" id="IPR001789">
    <property type="entry name" value="Sig_transdc_resp-reg_receiver"/>
</dbReference>
<dbReference type="InterPro" id="IPR011006">
    <property type="entry name" value="CheY-like_superfamily"/>
</dbReference>
<dbReference type="Gene3D" id="3.40.50.2300">
    <property type="match status" value="1"/>
</dbReference>
<reference evidence="10 11" key="1">
    <citation type="submission" date="2019-01" db="EMBL/GenBank/DDBJ databases">
        <title>Geovibrio thiophilus DSM 11263, complete genome.</title>
        <authorList>
            <person name="Spring S."/>
            <person name="Bunk B."/>
            <person name="Sproer C."/>
        </authorList>
    </citation>
    <scope>NUCLEOTIDE SEQUENCE [LARGE SCALE GENOMIC DNA]</scope>
    <source>
        <strain evidence="10 11">DSM 11263</strain>
    </source>
</reference>
<dbReference type="Gene3D" id="1.10.287.130">
    <property type="match status" value="1"/>
</dbReference>
<proteinExistence type="predicted"/>
<evidence type="ECO:0000256" key="4">
    <source>
        <dbReference type="ARBA" id="ARBA00022679"/>
    </source>
</evidence>
<evidence type="ECO:0000256" key="2">
    <source>
        <dbReference type="ARBA" id="ARBA00012438"/>
    </source>
</evidence>
<feature type="domain" description="Histidine kinase" evidence="8">
    <location>
        <begin position="165"/>
        <end position="383"/>
    </location>
</feature>
<dbReference type="PANTHER" id="PTHR43547">
    <property type="entry name" value="TWO-COMPONENT HISTIDINE KINASE"/>
    <property type="match status" value="1"/>
</dbReference>
<dbReference type="Pfam" id="PF02518">
    <property type="entry name" value="HATPase_c"/>
    <property type="match status" value="1"/>
</dbReference>
<dbReference type="FunFam" id="3.30.565.10:FF:000006">
    <property type="entry name" value="Sensor histidine kinase WalK"/>
    <property type="match status" value="1"/>
</dbReference>
<keyword evidence="3 6" id="KW-0597">Phosphoprotein</keyword>
<dbReference type="PROSITE" id="PS50110">
    <property type="entry name" value="RESPONSE_REGULATORY"/>
    <property type="match status" value="1"/>
</dbReference>
<evidence type="ECO:0000313" key="11">
    <source>
        <dbReference type="Proteomes" id="UP000287502"/>
    </source>
</evidence>
<dbReference type="Proteomes" id="UP000287502">
    <property type="component" value="Chromosome"/>
</dbReference>
<evidence type="ECO:0000256" key="1">
    <source>
        <dbReference type="ARBA" id="ARBA00000085"/>
    </source>
</evidence>
<dbReference type="InterPro" id="IPR036890">
    <property type="entry name" value="HATPase_C_sf"/>
</dbReference>
<feature type="modified residue" description="4-aspartylphosphate" evidence="6">
    <location>
        <position position="62"/>
    </location>
</feature>
<dbReference type="PROSITE" id="PS50109">
    <property type="entry name" value="HIS_KIN"/>
    <property type="match status" value="1"/>
</dbReference>
<evidence type="ECO:0000259" key="8">
    <source>
        <dbReference type="PROSITE" id="PS50109"/>
    </source>
</evidence>
<dbReference type="InterPro" id="IPR036097">
    <property type="entry name" value="HisK_dim/P_sf"/>
</dbReference>
<keyword evidence="4" id="KW-0808">Transferase</keyword>
<accession>A0A3R5Z0B0</accession>
<keyword evidence="5 10" id="KW-0418">Kinase</keyword>
<dbReference type="EC" id="2.7.13.3" evidence="2"/>
<dbReference type="SMART" id="SM00448">
    <property type="entry name" value="REC"/>
    <property type="match status" value="1"/>
</dbReference>